<dbReference type="STRING" id="1280837.A0A316V2L6"/>
<dbReference type="InterPro" id="IPR004923">
    <property type="entry name" value="FTR1/Fip1/EfeU"/>
</dbReference>
<keyword evidence="5 8" id="KW-1133">Transmembrane helix</keyword>
<dbReference type="PANTHER" id="PTHR31632">
    <property type="entry name" value="IRON TRANSPORTER FTH1"/>
    <property type="match status" value="1"/>
</dbReference>
<feature type="region of interest" description="Disordered" evidence="7">
    <location>
        <begin position="381"/>
        <end position="404"/>
    </location>
</feature>
<proteinExistence type="inferred from homology"/>
<dbReference type="GO" id="GO:0033573">
    <property type="term" value="C:high-affinity iron permease complex"/>
    <property type="evidence" value="ECO:0007669"/>
    <property type="project" value="InterPro"/>
</dbReference>
<dbReference type="GO" id="GO:0015093">
    <property type="term" value="F:ferrous iron transmembrane transporter activity"/>
    <property type="evidence" value="ECO:0007669"/>
    <property type="project" value="TreeGrafter"/>
</dbReference>
<evidence type="ECO:0000256" key="4">
    <source>
        <dbReference type="ARBA" id="ARBA00022692"/>
    </source>
</evidence>
<feature type="transmembrane region" description="Helical" evidence="8">
    <location>
        <begin position="267"/>
        <end position="287"/>
    </location>
</feature>
<evidence type="ECO:0000256" key="6">
    <source>
        <dbReference type="ARBA" id="ARBA00023136"/>
    </source>
</evidence>
<name>A0A316V2L6_9BASI</name>
<reference evidence="9 10" key="1">
    <citation type="journal article" date="2018" name="Mol. Biol. Evol.">
        <title>Broad Genomic Sampling Reveals a Smut Pathogenic Ancestry of the Fungal Clade Ustilaginomycotina.</title>
        <authorList>
            <person name="Kijpornyongpan T."/>
            <person name="Mondo S.J."/>
            <person name="Barry K."/>
            <person name="Sandor L."/>
            <person name="Lee J."/>
            <person name="Lipzen A."/>
            <person name="Pangilinan J."/>
            <person name="LaButti K."/>
            <person name="Hainaut M."/>
            <person name="Henrissat B."/>
            <person name="Grigoriev I.V."/>
            <person name="Spatafora J.W."/>
            <person name="Aime M.C."/>
        </authorList>
    </citation>
    <scope>NUCLEOTIDE SEQUENCE [LARGE SCALE GENOMIC DNA]</scope>
    <source>
        <strain evidence="9 10">MCA 3882</strain>
    </source>
</reference>
<dbReference type="InterPro" id="IPR036259">
    <property type="entry name" value="MFS_trans_sf"/>
</dbReference>
<comment type="similarity">
    <text evidence="2">Belongs to the oxidase-dependent Fe transporter (OFeT) (TC 9.A.10.1) family.</text>
</comment>
<comment type="subcellular location">
    <subcellularLocation>
        <location evidence="1">Membrane</location>
        <topology evidence="1">Multi-pass membrane protein</topology>
    </subcellularLocation>
</comment>
<protein>
    <submittedName>
        <fullName evidence="9">Iron permease FTR1</fullName>
    </submittedName>
</protein>
<dbReference type="AlphaFoldDB" id="A0A316V2L6"/>
<keyword evidence="3" id="KW-0813">Transport</keyword>
<feature type="transmembrane region" description="Helical" evidence="8">
    <location>
        <begin position="59"/>
        <end position="80"/>
    </location>
</feature>
<accession>A0A316V2L6</accession>
<gene>
    <name evidence="9" type="ORF">FA14DRAFT_169273</name>
</gene>
<evidence type="ECO:0000256" key="2">
    <source>
        <dbReference type="ARBA" id="ARBA00008333"/>
    </source>
</evidence>
<feature type="transmembrane region" description="Helical" evidence="8">
    <location>
        <begin position="100"/>
        <end position="119"/>
    </location>
</feature>
<evidence type="ECO:0000256" key="8">
    <source>
        <dbReference type="SAM" id="Phobius"/>
    </source>
</evidence>
<dbReference type="InParanoid" id="A0A316V2L6"/>
<evidence type="ECO:0000313" key="10">
    <source>
        <dbReference type="Proteomes" id="UP000245771"/>
    </source>
</evidence>
<feature type="compositionally biased region" description="Polar residues" evidence="7">
    <location>
        <begin position="382"/>
        <end position="393"/>
    </location>
</feature>
<keyword evidence="3" id="KW-0410">Iron transport</keyword>
<evidence type="ECO:0000256" key="1">
    <source>
        <dbReference type="ARBA" id="ARBA00004141"/>
    </source>
</evidence>
<keyword evidence="10" id="KW-1185">Reference proteome</keyword>
<keyword evidence="4 8" id="KW-0812">Transmembrane</keyword>
<evidence type="ECO:0000256" key="3">
    <source>
        <dbReference type="ARBA" id="ARBA00022496"/>
    </source>
</evidence>
<dbReference type="PANTHER" id="PTHR31632:SF2">
    <property type="entry name" value="PLASMA MEMBRANE IRON PERMEASE"/>
    <property type="match status" value="1"/>
</dbReference>
<dbReference type="Proteomes" id="UP000245771">
    <property type="component" value="Unassembled WGS sequence"/>
</dbReference>
<feature type="transmembrane region" description="Helical" evidence="8">
    <location>
        <begin position="236"/>
        <end position="255"/>
    </location>
</feature>
<dbReference type="GeneID" id="37021976"/>
<evidence type="ECO:0000313" key="9">
    <source>
        <dbReference type="EMBL" id="PWN31799.1"/>
    </source>
</evidence>
<dbReference type="FunCoup" id="A0A316V2L6">
    <property type="interactions" value="39"/>
</dbReference>
<evidence type="ECO:0000256" key="7">
    <source>
        <dbReference type="SAM" id="MobiDB-lite"/>
    </source>
</evidence>
<dbReference type="OrthoDB" id="4364at2759"/>
<keyword evidence="3" id="KW-0408">Iron</keyword>
<dbReference type="EMBL" id="KZ819607">
    <property type="protein sequence ID" value="PWN31799.1"/>
    <property type="molecule type" value="Genomic_DNA"/>
</dbReference>
<feature type="compositionally biased region" description="Basic and acidic residues" evidence="7">
    <location>
        <begin position="395"/>
        <end position="404"/>
    </location>
</feature>
<feature type="transmembrane region" description="Helical" evidence="8">
    <location>
        <begin position="202"/>
        <end position="224"/>
    </location>
</feature>
<evidence type="ECO:0000256" key="5">
    <source>
        <dbReference type="ARBA" id="ARBA00022989"/>
    </source>
</evidence>
<feature type="transmembrane region" description="Helical" evidence="8">
    <location>
        <begin position="349"/>
        <end position="370"/>
    </location>
</feature>
<dbReference type="Pfam" id="PF03239">
    <property type="entry name" value="FTR1"/>
    <property type="match status" value="1"/>
</dbReference>
<keyword evidence="3" id="KW-0406">Ion transport</keyword>
<sequence length="404" mass="44128">MSATTGNKVFAPAIFFIAFREALEASLVIGILTGTLENVVGVKNGDQNGRALVKKLRKYIFMGAGIGLLIAFAIGAAFLAVFYTQTTDLYGRSEELWEGIFNLIAVLLITPMSLAILRADRSRRKWRKKLSKAFDGYQQERRDLANAGEEANDVITPATEEPTHVLNDSTANAPQTTKAPQGRVEALWSAIKRPFSGEARGATAIFVIPLITTLREGLEGVVFIGGVSLGLPATSIPLPAILGLFCGLLCGFIVFKAGSFNKIRFFLVFSTCFLLVIAAGMFSRSVYYLQFYQYVQLVGDAAAESGSGPGSYNANNYVWHLDCCNPEDKKNGGSGWAILNSLFGWNNTATVGSILSYIFYWLAVISYLVYSHFQQQQRQEQSLNKNAAPSEGSQIEERVSEKSV</sequence>
<dbReference type="SUPFAM" id="SSF103473">
    <property type="entry name" value="MFS general substrate transporter"/>
    <property type="match status" value="1"/>
</dbReference>
<keyword evidence="6 8" id="KW-0472">Membrane</keyword>
<dbReference type="RefSeq" id="XP_025352101.1">
    <property type="nucleotide sequence ID" value="XM_025500195.1"/>
</dbReference>
<organism evidence="9 10">
    <name type="scientific">Meira miltonrushii</name>
    <dbReference type="NCBI Taxonomy" id="1280837"/>
    <lineage>
        <taxon>Eukaryota</taxon>
        <taxon>Fungi</taxon>
        <taxon>Dikarya</taxon>
        <taxon>Basidiomycota</taxon>
        <taxon>Ustilaginomycotina</taxon>
        <taxon>Exobasidiomycetes</taxon>
        <taxon>Exobasidiales</taxon>
        <taxon>Brachybasidiaceae</taxon>
        <taxon>Meira</taxon>
    </lineage>
</organism>